<dbReference type="PANTHER" id="PTHR30217">
    <property type="entry name" value="PEPTIDASE U32 FAMILY"/>
    <property type="match status" value="1"/>
</dbReference>
<dbReference type="Proteomes" id="UP000294902">
    <property type="component" value="Unassembled WGS sequence"/>
</dbReference>
<dbReference type="OrthoDB" id="9807498at2"/>
<dbReference type="GO" id="GO:0008233">
    <property type="term" value="F:peptidase activity"/>
    <property type="evidence" value="ECO:0007669"/>
    <property type="project" value="UniProtKB-KW"/>
</dbReference>
<dbReference type="GO" id="GO:0006508">
    <property type="term" value="P:proteolysis"/>
    <property type="evidence" value="ECO:0007669"/>
    <property type="project" value="UniProtKB-KW"/>
</dbReference>
<dbReference type="RefSeq" id="WP_132249703.1">
    <property type="nucleotide sequence ID" value="NZ_SMAL01000001.1"/>
</dbReference>
<reference evidence="2 3" key="1">
    <citation type="submission" date="2019-03" db="EMBL/GenBank/DDBJ databases">
        <title>Genomic Encyclopedia of Type Strains, Phase IV (KMG-IV): sequencing the most valuable type-strain genomes for metagenomic binning, comparative biology and taxonomic classification.</title>
        <authorList>
            <person name="Goeker M."/>
        </authorList>
    </citation>
    <scope>NUCLEOTIDE SEQUENCE [LARGE SCALE GENOMIC DNA]</scope>
    <source>
        <strain evidence="2 3">DSM 24629</strain>
    </source>
</reference>
<evidence type="ECO:0000313" key="2">
    <source>
        <dbReference type="EMBL" id="TCT17093.1"/>
    </source>
</evidence>
<dbReference type="Pfam" id="PF01136">
    <property type="entry name" value="Peptidase_U32"/>
    <property type="match status" value="2"/>
</dbReference>
<protein>
    <submittedName>
        <fullName evidence="2">Putative protease</fullName>
    </submittedName>
</protein>
<dbReference type="EMBL" id="SMAL01000001">
    <property type="protein sequence ID" value="TCT17093.1"/>
    <property type="molecule type" value="Genomic_DNA"/>
</dbReference>
<accession>A0A4R3MRF2</accession>
<sequence>MFRKPELLAPAGSFESLRGAINAGADAVYLGGKLFSARAYATNFDEEELKRAINYCHIHGVNIYLTINTLLKNNEIESLYDYVLPYYKEGLDGVILQDFGVLNFLKQSFPDLPLHGSTQMNAHNYKDLEVLKNLGLQRVVLAREVTLEEIEDIKSKTNIEIETFVHGALCYCYSGQCLMSSILGGRSGNRGKCAQPCRLPYTLNSDALPSRESKNKYLLSPKDINTLEIIPELIDRKIDSFKIEGRMKGPEYVSGVTNIYRRVIDEYIEKGSINKNFLNKDIDTLLELFNRGGFSKGYYLGKHNEDMLAIDKPKHLGNPIGKVTKVSKSKITVTLSEDVNKDDVIEIGETTDIQEKLKIENDTKMGSSIVFLLKKQISVDPLNLVAYRTKNMALIKNLKERFIENDKKVNIEGSIVCKKDKPLYMSVAYDNYILTNTGPIVEKAKNQPLLMKKIEEQVKKTGNTLFNIDTLDVQMDEDIFIPISVINKQRRDLLEELEVKILKDYKRSKEMTKPSFTKAFVTNNEKKKNLIVAFDNLEKALIGVEAEGVDSIYVEAGPSDLGELLSLVNAAHSYKKKIYLLMPHIYRKATNKSFAKFIESLKKSHIDGFVIKTLGQYYDLEDSSKELILDYNLYAINNYAVDEWEQLDVSRYTLSPELHYKEMSELPLERYDLIAYGYLPLMVSDQCVIKNVNGCHKNSNDNRIIDRYKKEFRIKSNCNYCYNTIYNSSPTMLLDQLKKTNEMGINNIRLHFTFEENDEVKRIIKSYVNVFKYNKEERLDLVDFNRGHFLRGVE</sequence>
<feature type="domain" description="Peptidase U32 collagenase" evidence="1">
    <location>
        <begin position="387"/>
        <end position="501"/>
    </location>
</feature>
<dbReference type="AlphaFoldDB" id="A0A4R3MRF2"/>
<keyword evidence="3" id="KW-1185">Reference proteome</keyword>
<dbReference type="PROSITE" id="PS01276">
    <property type="entry name" value="PEPTIDASE_U32"/>
    <property type="match status" value="1"/>
</dbReference>
<dbReference type="InterPro" id="IPR051454">
    <property type="entry name" value="RNA/ubiquinone_mod_enzymes"/>
</dbReference>
<name>A0A4R3MRF2_9FIRM</name>
<dbReference type="InterPro" id="IPR020988">
    <property type="entry name" value="Pept_U32_collagenase"/>
</dbReference>
<dbReference type="Pfam" id="PF12392">
    <property type="entry name" value="DUF3656"/>
    <property type="match status" value="1"/>
</dbReference>
<organism evidence="2 3">
    <name type="scientific">Natranaerovirga pectinivora</name>
    <dbReference type="NCBI Taxonomy" id="682400"/>
    <lineage>
        <taxon>Bacteria</taxon>
        <taxon>Bacillati</taxon>
        <taxon>Bacillota</taxon>
        <taxon>Clostridia</taxon>
        <taxon>Lachnospirales</taxon>
        <taxon>Natranaerovirgaceae</taxon>
        <taxon>Natranaerovirga</taxon>
    </lineage>
</organism>
<comment type="caution">
    <text evidence="2">The sequence shown here is derived from an EMBL/GenBank/DDBJ whole genome shotgun (WGS) entry which is preliminary data.</text>
</comment>
<evidence type="ECO:0000259" key="1">
    <source>
        <dbReference type="Pfam" id="PF12392"/>
    </source>
</evidence>
<keyword evidence="2" id="KW-0378">Hydrolase</keyword>
<dbReference type="PANTHER" id="PTHR30217:SF10">
    <property type="entry name" value="23S RRNA 5-HYDROXYCYTIDINE C2501 SYNTHASE"/>
    <property type="match status" value="1"/>
</dbReference>
<proteinExistence type="predicted"/>
<keyword evidence="2" id="KW-0645">Protease</keyword>
<evidence type="ECO:0000313" key="3">
    <source>
        <dbReference type="Proteomes" id="UP000294902"/>
    </source>
</evidence>
<dbReference type="InterPro" id="IPR001539">
    <property type="entry name" value="Peptidase_U32"/>
</dbReference>
<gene>
    <name evidence="2" type="ORF">EDC18_101389</name>
</gene>